<dbReference type="InterPro" id="IPR015424">
    <property type="entry name" value="PyrdxlP-dep_Trfase"/>
</dbReference>
<evidence type="ECO:0000256" key="3">
    <source>
        <dbReference type="ARBA" id="ARBA00021531"/>
    </source>
</evidence>
<dbReference type="Proteomes" id="UP001195660">
    <property type="component" value="Unassembled WGS sequence"/>
</dbReference>
<evidence type="ECO:0000259" key="7">
    <source>
        <dbReference type="Pfam" id="PF00155"/>
    </source>
</evidence>
<dbReference type="PANTHER" id="PTHR43525:SF1">
    <property type="entry name" value="PROTEIN MALY"/>
    <property type="match status" value="1"/>
</dbReference>
<sequence>MSFTKIIDRRATDSMKWDKYKNQDILPMWVADMDFPAPPSVIAALQARIAHGVLGYTNPPTSLFDAVQSYAAAHYDWQIDADWIVWLPGLVQGLNLACRAVGESGDAVVTATPIYPPFLRAPGLSDRELIAVPLMEREDGVWIWDFAALEAAITPRTRLLLLCHPHNPVGRVWNRAELDQLLSIVRQHNLIVCSDEIHCDLLLDVGLVHTPFATLDPDFAARTITLLAPSKTWNIPGLGCAFAVIPDPALRARFRREMAGLVPSVNALGYIGAEAAYRDDGQWHQGLIDVLRTNRQLLADAFAGSPLRITFPQATYLAWIDARSIDPMNPLPAFESLGVGLSDGRDFGFPGWLRINFGCPSDTVREAFKRLSPLLCA</sequence>
<comment type="cofactor">
    <cofactor evidence="1">
        <name>pyridoxal 5'-phosphate</name>
        <dbReference type="ChEBI" id="CHEBI:597326"/>
    </cofactor>
</comment>
<dbReference type="RefSeq" id="WP_203569999.1">
    <property type="nucleotide sequence ID" value="NZ_WOFE01000001.1"/>
</dbReference>
<evidence type="ECO:0000256" key="2">
    <source>
        <dbReference type="ARBA" id="ARBA00012224"/>
    </source>
</evidence>
<feature type="domain" description="Aminotransferase class I/classII large" evidence="7">
    <location>
        <begin position="31"/>
        <end position="371"/>
    </location>
</feature>
<dbReference type="SUPFAM" id="SSF53383">
    <property type="entry name" value="PLP-dependent transferases"/>
    <property type="match status" value="1"/>
</dbReference>
<evidence type="ECO:0000256" key="4">
    <source>
        <dbReference type="ARBA" id="ARBA00022898"/>
    </source>
</evidence>
<evidence type="ECO:0000256" key="1">
    <source>
        <dbReference type="ARBA" id="ARBA00001933"/>
    </source>
</evidence>
<dbReference type="EMBL" id="WOFE01000001">
    <property type="protein sequence ID" value="MBM5570719.1"/>
    <property type="molecule type" value="Genomic_DNA"/>
</dbReference>
<dbReference type="Gene3D" id="3.90.1150.10">
    <property type="entry name" value="Aspartate Aminotransferase, domain 1"/>
    <property type="match status" value="1"/>
</dbReference>
<dbReference type="InterPro" id="IPR015421">
    <property type="entry name" value="PyrdxlP-dep_Trfase_major"/>
</dbReference>
<dbReference type="InterPro" id="IPR015422">
    <property type="entry name" value="PyrdxlP-dep_Trfase_small"/>
</dbReference>
<dbReference type="Gene3D" id="3.40.640.10">
    <property type="entry name" value="Type I PLP-dependent aspartate aminotransferase-like (Major domain)"/>
    <property type="match status" value="1"/>
</dbReference>
<dbReference type="Pfam" id="PF00155">
    <property type="entry name" value="Aminotran_1_2"/>
    <property type="match status" value="1"/>
</dbReference>
<dbReference type="GO" id="GO:0016829">
    <property type="term" value="F:lyase activity"/>
    <property type="evidence" value="ECO:0007669"/>
    <property type="project" value="UniProtKB-KW"/>
</dbReference>
<gene>
    <name evidence="8" type="ORF">GM173_03890</name>
</gene>
<comment type="similarity">
    <text evidence="6">Belongs to the class-II pyridoxal-phosphate-dependent aminotransferase family. MalY/PatB cystathionine beta-lyase subfamily.</text>
</comment>
<dbReference type="NCBIfam" id="TIGR04350">
    <property type="entry name" value="C_S_lyase_PatB"/>
    <property type="match status" value="1"/>
</dbReference>
<dbReference type="EC" id="4.4.1.13" evidence="2"/>
<proteinExistence type="inferred from homology"/>
<evidence type="ECO:0000313" key="9">
    <source>
        <dbReference type="Proteomes" id="UP001195660"/>
    </source>
</evidence>
<keyword evidence="9" id="KW-1185">Reference proteome</keyword>
<evidence type="ECO:0000256" key="6">
    <source>
        <dbReference type="ARBA" id="ARBA00037974"/>
    </source>
</evidence>
<dbReference type="InterPro" id="IPR004839">
    <property type="entry name" value="Aminotransferase_I/II_large"/>
</dbReference>
<reference evidence="8 9" key="1">
    <citation type="submission" date="2019-11" db="EMBL/GenBank/DDBJ databases">
        <title>Novel Deefgea species.</title>
        <authorList>
            <person name="Han J.-H."/>
        </authorList>
    </citation>
    <scope>NUCLEOTIDE SEQUENCE [LARGE SCALE GENOMIC DNA]</scope>
    <source>
        <strain evidence="8 9">LMG 24817</strain>
    </source>
</reference>
<dbReference type="CDD" id="cd00609">
    <property type="entry name" value="AAT_like"/>
    <property type="match status" value="1"/>
</dbReference>
<organism evidence="8 9">
    <name type="scientific">Deefgea chitinilytica</name>
    <dbReference type="NCBI Taxonomy" id="570276"/>
    <lineage>
        <taxon>Bacteria</taxon>
        <taxon>Pseudomonadati</taxon>
        <taxon>Pseudomonadota</taxon>
        <taxon>Betaproteobacteria</taxon>
        <taxon>Neisseriales</taxon>
        <taxon>Chitinibacteraceae</taxon>
        <taxon>Deefgea</taxon>
    </lineage>
</organism>
<protein>
    <recommendedName>
        <fullName evidence="3">Putative 8-amino-7-oxononanoate synthase</fullName>
        <ecNumber evidence="2">4.4.1.13</ecNumber>
    </recommendedName>
</protein>
<comment type="caution">
    <text evidence="8">The sequence shown here is derived from an EMBL/GenBank/DDBJ whole genome shotgun (WGS) entry which is preliminary data.</text>
</comment>
<evidence type="ECO:0000313" key="8">
    <source>
        <dbReference type="EMBL" id="MBM5570719.1"/>
    </source>
</evidence>
<dbReference type="InterPro" id="IPR027619">
    <property type="entry name" value="C-S_lyase_PatB-like"/>
</dbReference>
<dbReference type="InterPro" id="IPR051798">
    <property type="entry name" value="Class-II_PLP-Dep_Aminotrans"/>
</dbReference>
<keyword evidence="5 8" id="KW-0456">Lyase</keyword>
<evidence type="ECO:0000256" key="5">
    <source>
        <dbReference type="ARBA" id="ARBA00023239"/>
    </source>
</evidence>
<name>A0ABS2C9A3_9NEIS</name>
<accession>A0ABS2C9A3</accession>
<dbReference type="PANTHER" id="PTHR43525">
    <property type="entry name" value="PROTEIN MALY"/>
    <property type="match status" value="1"/>
</dbReference>
<keyword evidence="4" id="KW-0663">Pyridoxal phosphate</keyword>